<dbReference type="Proteomes" id="UP000466681">
    <property type="component" value="Chromosome"/>
</dbReference>
<dbReference type="InterPro" id="IPR036291">
    <property type="entry name" value="NAD(P)-bd_dom_sf"/>
</dbReference>
<accession>A0AAD1H957</accession>
<dbReference type="Pfam" id="PF00106">
    <property type="entry name" value="adh_short"/>
    <property type="match status" value="1"/>
</dbReference>
<dbReference type="GO" id="GO:0016491">
    <property type="term" value="F:oxidoreductase activity"/>
    <property type="evidence" value="ECO:0007669"/>
    <property type="project" value="UniProtKB-KW"/>
</dbReference>
<name>A0AAD1H957_9MYCO</name>
<dbReference type="InterPro" id="IPR002347">
    <property type="entry name" value="SDR_fam"/>
</dbReference>
<evidence type="ECO:0000313" key="2">
    <source>
        <dbReference type="EMBL" id="BBX00764.1"/>
    </source>
</evidence>
<protein>
    <submittedName>
        <fullName evidence="2">Short-chain dehydrogenase</fullName>
    </submittedName>
</protein>
<dbReference type="RefSeq" id="WP_083148961.1">
    <property type="nucleotide sequence ID" value="NZ_AP022560.1"/>
</dbReference>
<dbReference type="PANTHER" id="PTHR43157:SF31">
    <property type="entry name" value="PHOSPHATIDYLINOSITOL-GLYCAN BIOSYNTHESIS CLASS F PROTEIN"/>
    <property type="match status" value="1"/>
</dbReference>
<keyword evidence="1" id="KW-0560">Oxidoreductase</keyword>
<dbReference type="KEGG" id="mmor:MMOR_17000"/>
<dbReference type="SUPFAM" id="SSF51735">
    <property type="entry name" value="NAD(P)-binding Rossmann-fold domains"/>
    <property type="match status" value="1"/>
</dbReference>
<dbReference type="AlphaFoldDB" id="A0AAD1H957"/>
<dbReference type="PRINTS" id="PR00081">
    <property type="entry name" value="GDHRDH"/>
</dbReference>
<sequence length="289" mass="30757">MTEWTAADLPSFAGRTVIVTGANSGLGLVTARELARVGAKTILAVRNKTKGDEAAASMTGDVEVRKLDLQDLASVRAFAEGVDNVDVLVNNAGIMAVPYALTVDGFESQIGTNHLGHFALTNLLLPKITDRVVTVSSGLHLLGRINLKDLNWKARPYSPWRAYAQSKLANLLFTSELQRRLNAAGSPVKAHAAHPGYSATNLQGQTGRKLGDAFATFGNKFATDADFGARQTLYAVAKDLPGDSFIGPKYTMWGPTGPTPFRSPAARDSATAAGLWELSEQLTGTTFPL</sequence>
<evidence type="ECO:0000313" key="3">
    <source>
        <dbReference type="Proteomes" id="UP000466681"/>
    </source>
</evidence>
<organism evidence="2 3">
    <name type="scientific">Mycolicibacterium moriokaense</name>
    <dbReference type="NCBI Taxonomy" id="39691"/>
    <lineage>
        <taxon>Bacteria</taxon>
        <taxon>Bacillati</taxon>
        <taxon>Actinomycetota</taxon>
        <taxon>Actinomycetes</taxon>
        <taxon>Mycobacteriales</taxon>
        <taxon>Mycobacteriaceae</taxon>
        <taxon>Mycolicibacterium</taxon>
    </lineage>
</organism>
<keyword evidence="3" id="KW-1185">Reference proteome</keyword>
<dbReference type="NCBIfam" id="NF004846">
    <property type="entry name" value="PRK06197.1"/>
    <property type="match status" value="1"/>
</dbReference>
<gene>
    <name evidence="2" type="ORF">MMOR_17000</name>
</gene>
<dbReference type="Gene3D" id="3.40.50.720">
    <property type="entry name" value="NAD(P)-binding Rossmann-like Domain"/>
    <property type="match status" value="1"/>
</dbReference>
<dbReference type="EMBL" id="AP022560">
    <property type="protein sequence ID" value="BBX00764.1"/>
    <property type="molecule type" value="Genomic_DNA"/>
</dbReference>
<proteinExistence type="predicted"/>
<evidence type="ECO:0000256" key="1">
    <source>
        <dbReference type="ARBA" id="ARBA00023002"/>
    </source>
</evidence>
<dbReference type="PANTHER" id="PTHR43157">
    <property type="entry name" value="PHOSPHATIDYLINOSITOL-GLYCAN BIOSYNTHESIS CLASS F PROTEIN-RELATED"/>
    <property type="match status" value="1"/>
</dbReference>
<reference evidence="2 3" key="1">
    <citation type="journal article" date="2019" name="Emerg. Microbes Infect.">
        <title>Comprehensive subspecies identification of 175 nontuberculous mycobacteria species based on 7547 genomic profiles.</title>
        <authorList>
            <person name="Matsumoto Y."/>
            <person name="Kinjo T."/>
            <person name="Motooka D."/>
            <person name="Nabeya D."/>
            <person name="Jung N."/>
            <person name="Uechi K."/>
            <person name="Horii T."/>
            <person name="Iida T."/>
            <person name="Fujita J."/>
            <person name="Nakamura S."/>
        </authorList>
    </citation>
    <scope>NUCLEOTIDE SEQUENCE [LARGE SCALE GENOMIC DNA]</scope>
    <source>
        <strain evidence="2 3">JCM 6375</strain>
    </source>
</reference>
<dbReference type="CDD" id="cd05327">
    <property type="entry name" value="retinol-DH_like_SDR_c_like"/>
    <property type="match status" value="1"/>
</dbReference>